<dbReference type="EMBL" id="JBHSAB010000002">
    <property type="protein sequence ID" value="MFC3908106.1"/>
    <property type="molecule type" value="Genomic_DNA"/>
</dbReference>
<dbReference type="Proteomes" id="UP001595758">
    <property type="component" value="Unassembled WGS sequence"/>
</dbReference>
<dbReference type="Gene3D" id="2.40.50.100">
    <property type="match status" value="1"/>
</dbReference>
<feature type="domain" description="Multidrug resistance protein MdtA-like beta-barrel" evidence="6">
    <location>
        <begin position="194"/>
        <end position="281"/>
    </location>
</feature>
<keyword evidence="4" id="KW-0732">Signal</keyword>
<dbReference type="InterPro" id="IPR058625">
    <property type="entry name" value="MdtA-like_BSH"/>
</dbReference>
<evidence type="ECO:0000256" key="1">
    <source>
        <dbReference type="ARBA" id="ARBA00004519"/>
    </source>
</evidence>
<evidence type="ECO:0000313" key="9">
    <source>
        <dbReference type="Proteomes" id="UP001595758"/>
    </source>
</evidence>
<evidence type="ECO:0000256" key="4">
    <source>
        <dbReference type="SAM" id="SignalP"/>
    </source>
</evidence>
<proteinExistence type="inferred from homology"/>
<evidence type="ECO:0000256" key="3">
    <source>
        <dbReference type="SAM" id="Coils"/>
    </source>
</evidence>
<feature type="coiled-coil region" evidence="3">
    <location>
        <begin position="103"/>
        <end position="161"/>
    </location>
</feature>
<dbReference type="RefSeq" id="WP_382341080.1">
    <property type="nucleotide sequence ID" value="NZ_JBHSAB010000002.1"/>
</dbReference>
<comment type="subcellular location">
    <subcellularLocation>
        <location evidence="1">Cell inner membrane</location>
        <topology evidence="1">Lipid-anchor</topology>
    </subcellularLocation>
</comment>
<evidence type="ECO:0000259" key="7">
    <source>
        <dbReference type="Pfam" id="PF25967"/>
    </source>
</evidence>
<name>A0ABV8CCZ8_9GAMM</name>
<gene>
    <name evidence="8" type="ORF">ACFORL_03310</name>
</gene>
<sequence length="367" mass="41452">MNRVGILVGSSFLALLCLNFSGCNSGNQSAQQAQAPEVDVALPLKKKITEWDEYTGRFEAIERVDIRSRVTGYLDAIKFKDGDMVNKGDVLFIIDQRPFKYALDRAQAQFELTKKQYERALKLQKDSFISAETIDQRQQEMQVAETRVNDARLQLEFTEIKAPISGKISRYFISVGNLIQMDDTILTRIVSVDPIYFYFEVSQNDLLKYIRLDRSGKRPSSTESPNPIMIKLPDEDSYKHQGSMNFVDNVVDTGTGTIQARAIVPNADAIIYPGLFGRVRLIGSKEYEGILLPDIALNTDQSHQFVYVVDNNNRAKRVYVTLGPIRDSGFYIIRSGLTGDEKVVVSGIQRIRSPDQEVKPVMTTLKE</sequence>
<dbReference type="PANTHER" id="PTHR30158">
    <property type="entry name" value="ACRA/E-RELATED COMPONENT OF DRUG EFFLUX TRANSPORTER"/>
    <property type="match status" value="1"/>
</dbReference>
<organism evidence="8 9">
    <name type="scientific">Legionella dresdenensis</name>
    <dbReference type="NCBI Taxonomy" id="450200"/>
    <lineage>
        <taxon>Bacteria</taxon>
        <taxon>Pseudomonadati</taxon>
        <taxon>Pseudomonadota</taxon>
        <taxon>Gammaproteobacteria</taxon>
        <taxon>Legionellales</taxon>
        <taxon>Legionellaceae</taxon>
        <taxon>Legionella</taxon>
    </lineage>
</organism>
<dbReference type="Pfam" id="PF25967">
    <property type="entry name" value="RND-MFP_C"/>
    <property type="match status" value="1"/>
</dbReference>
<feature type="chain" id="PRO_5047185047" evidence="4">
    <location>
        <begin position="26"/>
        <end position="367"/>
    </location>
</feature>
<accession>A0ABV8CCZ8</accession>
<dbReference type="Gene3D" id="2.40.30.170">
    <property type="match status" value="1"/>
</dbReference>
<dbReference type="Pfam" id="PF25944">
    <property type="entry name" value="Beta-barrel_RND"/>
    <property type="match status" value="1"/>
</dbReference>
<keyword evidence="9" id="KW-1185">Reference proteome</keyword>
<dbReference type="InterPro" id="IPR006143">
    <property type="entry name" value="RND_pump_MFP"/>
</dbReference>
<dbReference type="InterPro" id="IPR058626">
    <property type="entry name" value="MdtA-like_b-barrel"/>
</dbReference>
<dbReference type="SUPFAM" id="SSF111369">
    <property type="entry name" value="HlyD-like secretion proteins"/>
    <property type="match status" value="1"/>
</dbReference>
<comment type="similarity">
    <text evidence="2">Belongs to the membrane fusion protein (MFP) (TC 8.A.1) family.</text>
</comment>
<evidence type="ECO:0000256" key="2">
    <source>
        <dbReference type="ARBA" id="ARBA00009477"/>
    </source>
</evidence>
<dbReference type="Gene3D" id="1.10.287.470">
    <property type="entry name" value="Helix hairpin bin"/>
    <property type="match status" value="1"/>
</dbReference>
<dbReference type="Pfam" id="PF25917">
    <property type="entry name" value="BSH_RND"/>
    <property type="match status" value="1"/>
</dbReference>
<evidence type="ECO:0000259" key="6">
    <source>
        <dbReference type="Pfam" id="PF25944"/>
    </source>
</evidence>
<dbReference type="NCBIfam" id="TIGR01730">
    <property type="entry name" value="RND_mfp"/>
    <property type="match status" value="1"/>
</dbReference>
<keyword evidence="3" id="KW-0175">Coiled coil</keyword>
<feature type="domain" description="Multidrug resistance protein MdtA-like barrel-sandwich hybrid" evidence="5">
    <location>
        <begin position="63"/>
        <end position="184"/>
    </location>
</feature>
<dbReference type="InterPro" id="IPR058627">
    <property type="entry name" value="MdtA-like_C"/>
</dbReference>
<evidence type="ECO:0000259" key="5">
    <source>
        <dbReference type="Pfam" id="PF25917"/>
    </source>
</evidence>
<dbReference type="PANTHER" id="PTHR30158:SF10">
    <property type="entry name" value="CATION EFFLUX PUMP"/>
    <property type="match status" value="1"/>
</dbReference>
<feature type="signal peptide" evidence="4">
    <location>
        <begin position="1"/>
        <end position="25"/>
    </location>
</feature>
<comment type="caution">
    <text evidence="8">The sequence shown here is derived from an EMBL/GenBank/DDBJ whole genome shotgun (WGS) entry which is preliminary data.</text>
</comment>
<evidence type="ECO:0000313" key="8">
    <source>
        <dbReference type="EMBL" id="MFC3908106.1"/>
    </source>
</evidence>
<dbReference type="Gene3D" id="2.40.420.20">
    <property type="match status" value="1"/>
</dbReference>
<protein>
    <submittedName>
        <fullName evidence="8">Efflux RND transporter periplasmic adaptor subunit</fullName>
    </submittedName>
</protein>
<reference evidence="9" key="1">
    <citation type="journal article" date="2019" name="Int. J. Syst. Evol. Microbiol.">
        <title>The Global Catalogue of Microorganisms (GCM) 10K type strain sequencing project: providing services to taxonomists for standard genome sequencing and annotation.</title>
        <authorList>
            <consortium name="The Broad Institute Genomics Platform"/>
            <consortium name="The Broad Institute Genome Sequencing Center for Infectious Disease"/>
            <person name="Wu L."/>
            <person name="Ma J."/>
        </authorList>
    </citation>
    <scope>NUCLEOTIDE SEQUENCE [LARGE SCALE GENOMIC DNA]</scope>
    <source>
        <strain evidence="9">CCUG 59858</strain>
    </source>
</reference>
<feature type="domain" description="Multidrug resistance protein MdtA-like C-terminal permuted SH3" evidence="7">
    <location>
        <begin position="290"/>
        <end position="350"/>
    </location>
</feature>